<proteinExistence type="predicted"/>
<comment type="caution">
    <text evidence="1">The sequence shown here is derived from an EMBL/GenBank/DDBJ whole genome shotgun (WGS) entry which is preliminary data.</text>
</comment>
<evidence type="ECO:0000313" key="1">
    <source>
        <dbReference type="EMBL" id="MCA4706176.1"/>
    </source>
</evidence>
<organism evidence="1 2">
    <name type="scientific">Bacteroides xylanisolvens</name>
    <dbReference type="NCBI Taxonomy" id="371601"/>
    <lineage>
        <taxon>Bacteria</taxon>
        <taxon>Pseudomonadati</taxon>
        <taxon>Bacteroidota</taxon>
        <taxon>Bacteroidia</taxon>
        <taxon>Bacteroidales</taxon>
        <taxon>Bacteroidaceae</taxon>
        <taxon>Bacteroides</taxon>
    </lineage>
</organism>
<evidence type="ECO:0000313" key="2">
    <source>
        <dbReference type="Proteomes" id="UP001198461"/>
    </source>
</evidence>
<accession>A0AAW4T328</accession>
<evidence type="ECO:0008006" key="3">
    <source>
        <dbReference type="Google" id="ProtNLM"/>
    </source>
</evidence>
<dbReference type="Proteomes" id="UP001198461">
    <property type="component" value="Unassembled WGS sequence"/>
</dbReference>
<protein>
    <recommendedName>
        <fullName evidence="3">DUF5039 domain-containing protein</fullName>
    </recommendedName>
</protein>
<dbReference type="AlphaFoldDB" id="A0AAW4T328"/>
<reference evidence="1" key="1">
    <citation type="submission" date="2023-08" db="EMBL/GenBank/DDBJ databases">
        <title>Mucin Metabolism Genes Underlie the Key Renovations of Bacteroides xylanisolvens Genomes in Captive Great Apes.</title>
        <authorList>
            <person name="Nishida A.H."/>
        </authorList>
    </citation>
    <scope>NUCLEOTIDE SEQUENCE</scope>
    <source>
        <strain evidence="1">P13.H9</strain>
    </source>
</reference>
<dbReference type="EMBL" id="JAIWYE010000037">
    <property type="protein sequence ID" value="MCA4706176.1"/>
    <property type="molecule type" value="Genomic_DNA"/>
</dbReference>
<dbReference type="Pfam" id="PF25712">
    <property type="entry name" value="crAss_CARGO2"/>
    <property type="match status" value="1"/>
</dbReference>
<dbReference type="RefSeq" id="WP_225451184.1">
    <property type="nucleotide sequence ID" value="NZ_JAIWXB010000037.1"/>
</dbReference>
<gene>
    <name evidence="1" type="ORF">LD004_21465</name>
</gene>
<sequence>MKKYMLIIVVMFVTIGANAQIVVNSQFKARSYDEMVAPLLMVQRFHQECLDNLDALAEQTEQAEQFISKEKDPATWKVYADCYNSIIDEYNSILKNGTNQGTRKAISDLRRQSSSLLASIKAAYDRRNRLSNDQYARLRAVDGLICNRFFSDISIDEFMNGKTPTVTYQTREEYNAAHR</sequence>
<name>A0AAW4T328_9BACE</name>
<dbReference type="InterPro" id="IPR058050">
    <property type="entry name" value="CARGO2"/>
</dbReference>